<keyword evidence="2" id="KW-0808">Transferase</keyword>
<reference evidence="2 3" key="1">
    <citation type="submission" date="2018-11" db="EMBL/GenBank/DDBJ databases">
        <title>Whole genome sequencing of an environmental sample.</title>
        <authorList>
            <person name="Sarangi A.N."/>
            <person name="Singh D."/>
            <person name="Tripathy S."/>
        </authorList>
    </citation>
    <scope>NUCLEOTIDE SEQUENCE [LARGE SCALE GENOMIC DNA]</scope>
    <source>
        <strain evidence="2 3">Lakshadweep</strain>
    </source>
</reference>
<evidence type="ECO:0000259" key="1">
    <source>
        <dbReference type="Pfam" id="PF01909"/>
    </source>
</evidence>
<dbReference type="OrthoDB" id="9813766at2"/>
<keyword evidence="3" id="KW-1185">Reference proteome</keyword>
<dbReference type="SUPFAM" id="SSF81301">
    <property type="entry name" value="Nucleotidyltransferase"/>
    <property type="match status" value="1"/>
</dbReference>
<dbReference type="EMBL" id="QVFV01000001">
    <property type="protein sequence ID" value="RZM81812.1"/>
    <property type="molecule type" value="Genomic_DNA"/>
</dbReference>
<proteinExistence type="predicted"/>
<comment type="caution">
    <text evidence="2">The sequence shown here is derived from an EMBL/GenBank/DDBJ whole genome shotgun (WGS) entry which is preliminary data.</text>
</comment>
<dbReference type="InterPro" id="IPR043519">
    <property type="entry name" value="NT_sf"/>
</dbReference>
<organism evidence="2 3">
    <name type="scientific">Leptolyngbya iicbica LK</name>
    <dbReference type="NCBI Taxonomy" id="2294035"/>
    <lineage>
        <taxon>Bacteria</taxon>
        <taxon>Bacillati</taxon>
        <taxon>Cyanobacteriota</taxon>
        <taxon>Cyanophyceae</taxon>
        <taxon>Leptolyngbyales</taxon>
        <taxon>Leptolyngbyaceae</taxon>
        <taxon>Leptolyngbya group</taxon>
        <taxon>Leptolyngbya</taxon>
        <taxon>Leptolyngbya iicbica</taxon>
    </lineage>
</organism>
<dbReference type="AlphaFoldDB" id="A0A4Q7EF25"/>
<accession>A0A4Q7EF25</accession>
<dbReference type="CDD" id="cd05403">
    <property type="entry name" value="NT_KNTase_like"/>
    <property type="match status" value="1"/>
</dbReference>
<dbReference type="Pfam" id="PF01909">
    <property type="entry name" value="NTP_transf_2"/>
    <property type="match status" value="1"/>
</dbReference>
<dbReference type="GO" id="GO:0016779">
    <property type="term" value="F:nucleotidyltransferase activity"/>
    <property type="evidence" value="ECO:0007669"/>
    <property type="project" value="InterPro"/>
</dbReference>
<gene>
    <name evidence="2" type="ORF">DYY88_00575</name>
</gene>
<evidence type="ECO:0000313" key="3">
    <source>
        <dbReference type="Proteomes" id="UP000292459"/>
    </source>
</evidence>
<sequence>MPVRSLNSSILRWPSRDEVDQALRQWVARHEPDLTGAIAIGYFGSYARGDAGVGSDLDVVMILRQSDVSFTQRSQQWNFLSIPVPVEAQIYTAAEWAQLTVNQPRFHSTLVTETVWLSCPRSRNETAAESSAVAVGEGDE</sequence>
<feature type="domain" description="Polymerase nucleotidyl transferase" evidence="1">
    <location>
        <begin position="38"/>
        <end position="67"/>
    </location>
</feature>
<dbReference type="Proteomes" id="UP000292459">
    <property type="component" value="Unassembled WGS sequence"/>
</dbReference>
<dbReference type="Gene3D" id="3.30.460.10">
    <property type="entry name" value="Beta Polymerase, domain 2"/>
    <property type="match status" value="1"/>
</dbReference>
<protein>
    <submittedName>
        <fullName evidence="2">Nucleotidyltransferase domain-containing protein</fullName>
    </submittedName>
</protein>
<dbReference type="RefSeq" id="WP_044150251.1">
    <property type="nucleotide sequence ID" value="NZ_QVFV01000001.1"/>
</dbReference>
<dbReference type="InterPro" id="IPR002934">
    <property type="entry name" value="Polymerase_NTP_transf_dom"/>
</dbReference>
<evidence type="ECO:0000313" key="2">
    <source>
        <dbReference type="EMBL" id="RZM81812.1"/>
    </source>
</evidence>
<name>A0A4Q7EF25_9CYAN</name>